<gene>
    <name evidence="3" type="ORF">SR1949_36400</name>
</gene>
<dbReference type="Gene3D" id="3.30.470.20">
    <property type="entry name" value="ATP-grasp fold, B domain"/>
    <property type="match status" value="2"/>
</dbReference>
<reference evidence="4" key="1">
    <citation type="submission" date="2019-02" db="EMBL/GenBank/DDBJ databases">
        <title>Draft genome sequence of Sphaerospermopsis reniformis NIES-1949.</title>
        <authorList>
            <person name="Yamaguchi H."/>
            <person name="Suzuki S."/>
            <person name="Kawachi M."/>
        </authorList>
    </citation>
    <scope>NUCLEOTIDE SEQUENCE [LARGE SCALE GENOMIC DNA]</scope>
    <source>
        <strain evidence="4">NIES-1949</strain>
    </source>
</reference>
<evidence type="ECO:0000256" key="1">
    <source>
        <dbReference type="PROSITE-ProRule" id="PRU00409"/>
    </source>
</evidence>
<proteinExistence type="predicted"/>
<dbReference type="GO" id="GO:0018169">
    <property type="term" value="F:ribosomal S6-glutamic acid ligase activity"/>
    <property type="evidence" value="ECO:0007669"/>
    <property type="project" value="TreeGrafter"/>
</dbReference>
<dbReference type="SUPFAM" id="SSF56059">
    <property type="entry name" value="Glutathione synthetase ATP-binding domain-like"/>
    <property type="match status" value="1"/>
</dbReference>
<dbReference type="GO" id="GO:0005524">
    <property type="term" value="F:ATP binding"/>
    <property type="evidence" value="ECO:0007669"/>
    <property type="project" value="UniProtKB-UniRule"/>
</dbReference>
<sequence>MKFTASILKKVATEMGASILIEPEYELIGHITFKNGKITVFDNTRFNINGFGSANLAQDKAFSNYFLGKLGYQVTEGKTFFNDKMCAKVANPRNIHDGWNYAQELGFPVIVKPLNLSLGILVTKVYNKQEYYQVAEKILATQSVLIVERFYQGNDFRILVLDNEVIAAYQRIPLSVTGDGKSTILELLQNKREQLIKTGEKILIDVEDFRIIKKLNKQNLSFDSVLAEDTLIYLLDNANLSTGGDAIDFTENIHPDFQKLAINITKDMGLRLAGVDILTADITQPIVDYTVDYTLLEINSAPGLAHYALLGEQQIQKVEDLYRKILQALENE</sequence>
<evidence type="ECO:0000313" key="4">
    <source>
        <dbReference type="Proteomes" id="UP000300142"/>
    </source>
</evidence>
<comment type="caution">
    <text evidence="3">The sequence shown here is derived from an EMBL/GenBank/DDBJ whole genome shotgun (WGS) entry which is preliminary data.</text>
</comment>
<keyword evidence="1" id="KW-0547">Nucleotide-binding</keyword>
<accession>A0A480A4E8</accession>
<dbReference type="PROSITE" id="PS50975">
    <property type="entry name" value="ATP_GRASP"/>
    <property type="match status" value="1"/>
</dbReference>
<dbReference type="InterPro" id="IPR011761">
    <property type="entry name" value="ATP-grasp"/>
</dbReference>
<dbReference type="Proteomes" id="UP000300142">
    <property type="component" value="Unassembled WGS sequence"/>
</dbReference>
<dbReference type="PANTHER" id="PTHR21621:SF0">
    <property type="entry name" value="BETA-CITRYLGLUTAMATE SYNTHASE B-RELATED"/>
    <property type="match status" value="1"/>
</dbReference>
<organism evidence="3 4">
    <name type="scientific">Sphaerospermopsis reniformis</name>
    <dbReference type="NCBI Taxonomy" id="531300"/>
    <lineage>
        <taxon>Bacteria</taxon>
        <taxon>Bacillati</taxon>
        <taxon>Cyanobacteriota</taxon>
        <taxon>Cyanophyceae</taxon>
        <taxon>Nostocales</taxon>
        <taxon>Aphanizomenonaceae</taxon>
        <taxon>Sphaerospermopsis</taxon>
    </lineage>
</organism>
<protein>
    <submittedName>
        <fullName evidence="3">Glutathione synthase</fullName>
    </submittedName>
</protein>
<evidence type="ECO:0000259" key="2">
    <source>
        <dbReference type="PROSITE" id="PS50975"/>
    </source>
</evidence>
<dbReference type="GO" id="GO:0009432">
    <property type="term" value="P:SOS response"/>
    <property type="evidence" value="ECO:0007669"/>
    <property type="project" value="TreeGrafter"/>
</dbReference>
<dbReference type="InterPro" id="IPR013651">
    <property type="entry name" value="ATP-grasp_RimK-type"/>
</dbReference>
<feature type="domain" description="ATP-grasp" evidence="2">
    <location>
        <begin position="64"/>
        <end position="330"/>
    </location>
</feature>
<keyword evidence="1" id="KW-0067">ATP-binding</keyword>
<dbReference type="AlphaFoldDB" id="A0A480A4E8"/>
<dbReference type="RefSeq" id="WP_137668381.1">
    <property type="nucleotide sequence ID" value="NZ_BJCE01000149.1"/>
</dbReference>
<dbReference type="EMBL" id="BJCE01000149">
    <property type="protein sequence ID" value="GCL38523.1"/>
    <property type="molecule type" value="Genomic_DNA"/>
</dbReference>
<keyword evidence="4" id="KW-1185">Reference proteome</keyword>
<dbReference type="GO" id="GO:0005737">
    <property type="term" value="C:cytoplasm"/>
    <property type="evidence" value="ECO:0007669"/>
    <property type="project" value="TreeGrafter"/>
</dbReference>
<name>A0A480A4E8_9CYAN</name>
<dbReference type="PANTHER" id="PTHR21621">
    <property type="entry name" value="RIBOSOMAL PROTEIN S6 MODIFICATION PROTEIN"/>
    <property type="match status" value="1"/>
</dbReference>
<dbReference type="GO" id="GO:0046872">
    <property type="term" value="F:metal ion binding"/>
    <property type="evidence" value="ECO:0007669"/>
    <property type="project" value="InterPro"/>
</dbReference>
<dbReference type="Gene3D" id="3.30.1490.20">
    <property type="entry name" value="ATP-grasp fold, A domain"/>
    <property type="match status" value="1"/>
</dbReference>
<dbReference type="InterPro" id="IPR013815">
    <property type="entry name" value="ATP_grasp_subdomain_1"/>
</dbReference>
<dbReference type="Pfam" id="PF08443">
    <property type="entry name" value="RimK"/>
    <property type="match status" value="2"/>
</dbReference>
<evidence type="ECO:0000313" key="3">
    <source>
        <dbReference type="EMBL" id="GCL38523.1"/>
    </source>
</evidence>